<dbReference type="PROSITE" id="PS00086">
    <property type="entry name" value="CYTOCHROME_P450"/>
    <property type="match status" value="1"/>
</dbReference>
<dbReference type="GO" id="GO:0004497">
    <property type="term" value="F:monooxygenase activity"/>
    <property type="evidence" value="ECO:0007669"/>
    <property type="project" value="UniProtKB-KW"/>
</dbReference>
<accession>A0A1L9S511</accession>
<dbReference type="PANTHER" id="PTHR24305:SF157">
    <property type="entry name" value="N-ACETYLTRYPTOPHAN 6-HYDROXYLASE IVOC-RELATED"/>
    <property type="match status" value="1"/>
</dbReference>
<keyword evidence="3 8" id="KW-0349">Heme</keyword>
<dbReference type="PANTHER" id="PTHR24305">
    <property type="entry name" value="CYTOCHROME P450"/>
    <property type="match status" value="1"/>
</dbReference>
<evidence type="ECO:0000256" key="1">
    <source>
        <dbReference type="ARBA" id="ARBA00001971"/>
    </source>
</evidence>
<name>A0A1L9S511_9EURO</name>
<dbReference type="STRING" id="1073090.A0A1L9S511"/>
<dbReference type="AlphaFoldDB" id="A0A1L9S511"/>
<comment type="similarity">
    <text evidence="2 9">Belongs to the cytochrome P450 family.</text>
</comment>
<dbReference type="RefSeq" id="XP_022576758.1">
    <property type="nucleotide sequence ID" value="XM_022730164.1"/>
</dbReference>
<evidence type="ECO:0000256" key="7">
    <source>
        <dbReference type="ARBA" id="ARBA00023033"/>
    </source>
</evidence>
<evidence type="ECO:0008006" key="12">
    <source>
        <dbReference type="Google" id="ProtNLM"/>
    </source>
</evidence>
<dbReference type="PRINTS" id="PR00385">
    <property type="entry name" value="P450"/>
</dbReference>
<dbReference type="InterPro" id="IPR050121">
    <property type="entry name" value="Cytochrome_P450_monoxygenase"/>
</dbReference>
<keyword evidence="6 8" id="KW-0408">Iron</keyword>
<dbReference type="Pfam" id="PF00067">
    <property type="entry name" value="p450"/>
    <property type="match status" value="1"/>
</dbReference>
<keyword evidence="7 9" id="KW-0503">Monooxygenase</keyword>
<dbReference type="Proteomes" id="UP000184188">
    <property type="component" value="Unassembled WGS sequence"/>
</dbReference>
<keyword evidence="11" id="KW-1185">Reference proteome</keyword>
<comment type="cofactor">
    <cofactor evidence="1 8">
        <name>heme</name>
        <dbReference type="ChEBI" id="CHEBI:30413"/>
    </cofactor>
</comment>
<dbReference type="GO" id="GO:0005506">
    <property type="term" value="F:iron ion binding"/>
    <property type="evidence" value="ECO:0007669"/>
    <property type="project" value="InterPro"/>
</dbReference>
<evidence type="ECO:0000256" key="8">
    <source>
        <dbReference type="PIRSR" id="PIRSR602401-1"/>
    </source>
</evidence>
<evidence type="ECO:0000313" key="10">
    <source>
        <dbReference type="EMBL" id="OJJ42248.1"/>
    </source>
</evidence>
<dbReference type="InterPro" id="IPR017972">
    <property type="entry name" value="Cyt_P450_CS"/>
</dbReference>
<proteinExistence type="inferred from homology"/>
<evidence type="ECO:0000256" key="2">
    <source>
        <dbReference type="ARBA" id="ARBA00010617"/>
    </source>
</evidence>
<reference evidence="11" key="1">
    <citation type="journal article" date="2017" name="Genome Biol.">
        <title>Comparative genomics reveals high biological diversity and specific adaptations in the industrially and medically important fungal genus Aspergillus.</title>
        <authorList>
            <person name="de Vries R.P."/>
            <person name="Riley R."/>
            <person name="Wiebenga A."/>
            <person name="Aguilar-Osorio G."/>
            <person name="Amillis S."/>
            <person name="Uchima C.A."/>
            <person name="Anderluh G."/>
            <person name="Asadollahi M."/>
            <person name="Askin M."/>
            <person name="Barry K."/>
            <person name="Battaglia E."/>
            <person name="Bayram O."/>
            <person name="Benocci T."/>
            <person name="Braus-Stromeyer S.A."/>
            <person name="Caldana C."/>
            <person name="Canovas D."/>
            <person name="Cerqueira G.C."/>
            <person name="Chen F."/>
            <person name="Chen W."/>
            <person name="Choi C."/>
            <person name="Clum A."/>
            <person name="Dos Santos R.A."/>
            <person name="Damasio A.R."/>
            <person name="Diallinas G."/>
            <person name="Emri T."/>
            <person name="Fekete E."/>
            <person name="Flipphi M."/>
            <person name="Freyberg S."/>
            <person name="Gallo A."/>
            <person name="Gournas C."/>
            <person name="Habgood R."/>
            <person name="Hainaut M."/>
            <person name="Harispe M.L."/>
            <person name="Henrissat B."/>
            <person name="Hilden K.S."/>
            <person name="Hope R."/>
            <person name="Hossain A."/>
            <person name="Karabika E."/>
            <person name="Karaffa L."/>
            <person name="Karanyi Z."/>
            <person name="Krasevec N."/>
            <person name="Kuo A."/>
            <person name="Kusch H."/>
            <person name="LaButti K."/>
            <person name="Lagendijk E.L."/>
            <person name="Lapidus A."/>
            <person name="Levasseur A."/>
            <person name="Lindquist E."/>
            <person name="Lipzen A."/>
            <person name="Logrieco A.F."/>
            <person name="MacCabe A."/>
            <person name="Maekelae M.R."/>
            <person name="Malavazi I."/>
            <person name="Melin P."/>
            <person name="Meyer V."/>
            <person name="Mielnichuk N."/>
            <person name="Miskei M."/>
            <person name="Molnar A.P."/>
            <person name="Mule G."/>
            <person name="Ngan C.Y."/>
            <person name="Orejas M."/>
            <person name="Orosz E."/>
            <person name="Ouedraogo J.P."/>
            <person name="Overkamp K.M."/>
            <person name="Park H.-S."/>
            <person name="Perrone G."/>
            <person name="Piumi F."/>
            <person name="Punt P.J."/>
            <person name="Ram A.F."/>
            <person name="Ramon A."/>
            <person name="Rauscher S."/>
            <person name="Record E."/>
            <person name="Riano-Pachon D.M."/>
            <person name="Robert V."/>
            <person name="Roehrig J."/>
            <person name="Ruller R."/>
            <person name="Salamov A."/>
            <person name="Salih N.S."/>
            <person name="Samson R.A."/>
            <person name="Sandor E."/>
            <person name="Sanguinetti M."/>
            <person name="Schuetze T."/>
            <person name="Sepcic K."/>
            <person name="Shelest E."/>
            <person name="Sherlock G."/>
            <person name="Sophianopoulou V."/>
            <person name="Squina F.M."/>
            <person name="Sun H."/>
            <person name="Susca A."/>
            <person name="Todd R.B."/>
            <person name="Tsang A."/>
            <person name="Unkles S.E."/>
            <person name="van de Wiele N."/>
            <person name="van Rossen-Uffink D."/>
            <person name="Oliveira J.V."/>
            <person name="Vesth T.C."/>
            <person name="Visser J."/>
            <person name="Yu J.-H."/>
            <person name="Zhou M."/>
            <person name="Andersen M.R."/>
            <person name="Archer D.B."/>
            <person name="Baker S.E."/>
            <person name="Benoit I."/>
            <person name="Brakhage A.A."/>
            <person name="Braus G.H."/>
            <person name="Fischer R."/>
            <person name="Frisvad J.C."/>
            <person name="Goldman G.H."/>
            <person name="Houbraken J."/>
            <person name="Oakley B."/>
            <person name="Pocsi I."/>
            <person name="Scazzocchio C."/>
            <person name="Seiboth B."/>
            <person name="vanKuyk P.A."/>
            <person name="Wortman J."/>
            <person name="Dyer P.S."/>
            <person name="Grigoriev I.V."/>
        </authorList>
    </citation>
    <scope>NUCLEOTIDE SEQUENCE [LARGE SCALE GENOMIC DNA]</scope>
    <source>
        <strain evidence="11">CBS 506.65</strain>
    </source>
</reference>
<dbReference type="GeneID" id="34616628"/>
<evidence type="ECO:0000313" key="11">
    <source>
        <dbReference type="Proteomes" id="UP000184188"/>
    </source>
</evidence>
<dbReference type="SUPFAM" id="SSF48264">
    <property type="entry name" value="Cytochrome P450"/>
    <property type="match status" value="1"/>
</dbReference>
<dbReference type="EMBL" id="KV878363">
    <property type="protein sequence ID" value="OJJ42248.1"/>
    <property type="molecule type" value="Genomic_DNA"/>
</dbReference>
<sequence>MTLIELFILIVPLFLIQRVIYRLWFHPLARFPGPKLAASTSLYAAYFNLVRGGQYTMKLPELHRKYGPIVRTYPNELHIHDKEAYDQVFSIGTSFDKYRPFYDHPFGEGSHFNMPDLKTSKSRRDMFAPYLSKATVRKMEPLIRETLLHFIEILLQAGKEGQVINLTKGYHSFTTDAFLNYGWRRPFHAMEYTNFQFPSIAYMNDFLIGAVLIRTFHPLIRNIFSKCRQLVLDVMRDPDSENTLFSNLLARHSKDSGMTDCSPLSVNDLTAETIVFLVGGEESTANTLIHGTFHILNNDAIKSHLLQELYENIPDINALPDSLALEKLPYLTAVIKESLRFTHGPPGRLPRVVPAAGARLCGRDIPPNTIVSMSHYVYHNDEKIFPNPEAFMPERWMGDDSHYLDKHLISFSKGSRGCIGINLAYAELYLAFAYIFRVLDLDLHETQAEDLEWRDFYAPITKGQLKVTACGRNSVH</sequence>
<dbReference type="GO" id="GO:0020037">
    <property type="term" value="F:heme binding"/>
    <property type="evidence" value="ECO:0007669"/>
    <property type="project" value="InterPro"/>
</dbReference>
<gene>
    <name evidence="10" type="ORF">ASPZODRAFT_77343</name>
</gene>
<evidence type="ECO:0000256" key="4">
    <source>
        <dbReference type="ARBA" id="ARBA00022723"/>
    </source>
</evidence>
<dbReference type="GO" id="GO:0016705">
    <property type="term" value="F:oxidoreductase activity, acting on paired donors, with incorporation or reduction of molecular oxygen"/>
    <property type="evidence" value="ECO:0007669"/>
    <property type="project" value="InterPro"/>
</dbReference>
<evidence type="ECO:0000256" key="3">
    <source>
        <dbReference type="ARBA" id="ARBA00022617"/>
    </source>
</evidence>
<evidence type="ECO:0000256" key="5">
    <source>
        <dbReference type="ARBA" id="ARBA00023002"/>
    </source>
</evidence>
<dbReference type="VEuPathDB" id="FungiDB:ASPZODRAFT_77343"/>
<feature type="binding site" description="axial binding residue" evidence="8">
    <location>
        <position position="418"/>
    </location>
    <ligand>
        <name>heme</name>
        <dbReference type="ChEBI" id="CHEBI:30413"/>
    </ligand>
    <ligandPart>
        <name>Fe</name>
        <dbReference type="ChEBI" id="CHEBI:18248"/>
    </ligandPart>
</feature>
<dbReference type="CDD" id="cd11062">
    <property type="entry name" value="CYP58-like"/>
    <property type="match status" value="1"/>
</dbReference>
<keyword evidence="5 9" id="KW-0560">Oxidoreductase</keyword>
<dbReference type="InterPro" id="IPR002401">
    <property type="entry name" value="Cyt_P450_E_grp-I"/>
</dbReference>
<dbReference type="PRINTS" id="PR00463">
    <property type="entry name" value="EP450I"/>
</dbReference>
<dbReference type="Gene3D" id="1.10.630.10">
    <property type="entry name" value="Cytochrome P450"/>
    <property type="match status" value="1"/>
</dbReference>
<organism evidence="10 11">
    <name type="scientific">Penicilliopsis zonata CBS 506.65</name>
    <dbReference type="NCBI Taxonomy" id="1073090"/>
    <lineage>
        <taxon>Eukaryota</taxon>
        <taxon>Fungi</taxon>
        <taxon>Dikarya</taxon>
        <taxon>Ascomycota</taxon>
        <taxon>Pezizomycotina</taxon>
        <taxon>Eurotiomycetes</taxon>
        <taxon>Eurotiomycetidae</taxon>
        <taxon>Eurotiales</taxon>
        <taxon>Aspergillaceae</taxon>
        <taxon>Penicilliopsis</taxon>
    </lineage>
</organism>
<dbReference type="InterPro" id="IPR036396">
    <property type="entry name" value="Cyt_P450_sf"/>
</dbReference>
<dbReference type="InterPro" id="IPR001128">
    <property type="entry name" value="Cyt_P450"/>
</dbReference>
<dbReference type="OrthoDB" id="3945418at2759"/>
<evidence type="ECO:0000256" key="6">
    <source>
        <dbReference type="ARBA" id="ARBA00023004"/>
    </source>
</evidence>
<evidence type="ECO:0000256" key="9">
    <source>
        <dbReference type="RuleBase" id="RU000461"/>
    </source>
</evidence>
<protein>
    <recommendedName>
        <fullName evidence="12">Cytochrome P450</fullName>
    </recommendedName>
</protein>
<keyword evidence="4 8" id="KW-0479">Metal-binding</keyword>